<evidence type="ECO:0000256" key="2">
    <source>
        <dbReference type="ARBA" id="ARBA00022793"/>
    </source>
</evidence>
<dbReference type="GO" id="GO:0070403">
    <property type="term" value="F:NAD+ binding"/>
    <property type="evidence" value="ECO:0007669"/>
    <property type="project" value="InterPro"/>
</dbReference>
<comment type="cofactor">
    <cofactor evidence="1">
        <name>NAD(+)</name>
        <dbReference type="ChEBI" id="CHEBI:57540"/>
    </cofactor>
</comment>
<name>A0A0R3LM46_9BRAD</name>
<evidence type="ECO:0000256" key="5">
    <source>
        <dbReference type="SAM" id="Phobius"/>
    </source>
</evidence>
<evidence type="ECO:0000256" key="4">
    <source>
        <dbReference type="ARBA" id="ARBA00023239"/>
    </source>
</evidence>
<feature type="transmembrane region" description="Helical" evidence="5">
    <location>
        <begin position="21"/>
        <end position="42"/>
    </location>
</feature>
<evidence type="ECO:0000256" key="1">
    <source>
        <dbReference type="ARBA" id="ARBA00001911"/>
    </source>
</evidence>
<comment type="caution">
    <text evidence="7">The sequence shown here is derived from an EMBL/GenBank/DDBJ whole genome shotgun (WGS) entry which is preliminary data.</text>
</comment>
<dbReference type="SUPFAM" id="SSF51735">
    <property type="entry name" value="NAD(P)-binding Rossmann-fold domains"/>
    <property type="match status" value="1"/>
</dbReference>
<evidence type="ECO:0000313" key="8">
    <source>
        <dbReference type="Proteomes" id="UP000051913"/>
    </source>
</evidence>
<dbReference type="AlphaFoldDB" id="A0A0R3LM46"/>
<dbReference type="PANTHER" id="PTHR43078:SF6">
    <property type="entry name" value="UDP-GLUCURONIC ACID DECARBOXYLASE 1"/>
    <property type="match status" value="1"/>
</dbReference>
<keyword evidence="2" id="KW-0210">Decarboxylase</keyword>
<evidence type="ECO:0000259" key="6">
    <source>
        <dbReference type="Pfam" id="PF01370"/>
    </source>
</evidence>
<keyword evidence="8" id="KW-1185">Reference proteome</keyword>
<organism evidence="7 8">
    <name type="scientific">Bradyrhizobium valentinum</name>
    <dbReference type="NCBI Taxonomy" id="1518501"/>
    <lineage>
        <taxon>Bacteria</taxon>
        <taxon>Pseudomonadati</taxon>
        <taxon>Pseudomonadota</taxon>
        <taxon>Alphaproteobacteria</taxon>
        <taxon>Hyphomicrobiales</taxon>
        <taxon>Nitrobacteraceae</taxon>
        <taxon>Bradyrhizobium</taxon>
    </lineage>
</organism>
<dbReference type="Proteomes" id="UP000051913">
    <property type="component" value="Unassembled WGS sequence"/>
</dbReference>
<dbReference type="Pfam" id="PF01370">
    <property type="entry name" value="Epimerase"/>
    <property type="match status" value="1"/>
</dbReference>
<sequence length="361" mass="40809">MTISLIVKEDIEQIHAALPRGCFAGATVLVTGCAGFLGYYFLQYFTRKASELGLKRIIALDSLLLHRPRWLTDLSAEFPDVLKTHTFNIASDDLRMVDGADAADYVIHMASIASPTFYRQYPVETIDANIWGLRRLLESYRSSDRLKGVLFFSSSEIYGDPAETAIPTDEEYRGNVACLGPRACYDESKRFGETMCYVFSKAYGMPVTVARPFNNYGPGMRIDDRRLPADFARCVINREDIVIFSDGSPTRTFCYVSDAITGYILCLLHGKYDYFNIGIDGPEISVHNLAEIYQQASLEVFGRRGAVVFERSSDSEYLVDNPNRRRPVIKKARHILGYAPKVLVNEGVRRYLSFLRDELRA</sequence>
<dbReference type="GO" id="GO:0048040">
    <property type="term" value="F:UDP-glucuronate decarboxylase activity"/>
    <property type="evidence" value="ECO:0007669"/>
    <property type="project" value="TreeGrafter"/>
</dbReference>
<dbReference type="InterPro" id="IPR001509">
    <property type="entry name" value="Epimerase_deHydtase"/>
</dbReference>
<dbReference type="EMBL" id="LLXX01000074">
    <property type="protein sequence ID" value="KRR08793.1"/>
    <property type="molecule type" value="Genomic_DNA"/>
</dbReference>
<keyword evidence="4" id="KW-0456">Lyase</keyword>
<dbReference type="STRING" id="1518501.CQ10_33195"/>
<keyword evidence="5" id="KW-1133">Transmembrane helix</keyword>
<dbReference type="GO" id="GO:0042732">
    <property type="term" value="P:D-xylose metabolic process"/>
    <property type="evidence" value="ECO:0007669"/>
    <property type="project" value="InterPro"/>
</dbReference>
<proteinExistence type="predicted"/>
<dbReference type="PANTHER" id="PTHR43078">
    <property type="entry name" value="UDP-GLUCURONIC ACID DECARBOXYLASE-RELATED"/>
    <property type="match status" value="1"/>
</dbReference>
<keyword evidence="5" id="KW-0812">Transmembrane</keyword>
<keyword evidence="5" id="KW-0472">Membrane</keyword>
<dbReference type="GO" id="GO:0005737">
    <property type="term" value="C:cytoplasm"/>
    <property type="evidence" value="ECO:0007669"/>
    <property type="project" value="TreeGrafter"/>
</dbReference>
<gene>
    <name evidence="7" type="ORF">CP49_29715</name>
</gene>
<dbReference type="Gene3D" id="3.40.50.720">
    <property type="entry name" value="NAD(P)-binding Rossmann-like Domain"/>
    <property type="match status" value="1"/>
</dbReference>
<keyword evidence="3" id="KW-0520">NAD</keyword>
<dbReference type="InterPro" id="IPR044516">
    <property type="entry name" value="UXS-like"/>
</dbReference>
<evidence type="ECO:0000313" key="7">
    <source>
        <dbReference type="EMBL" id="KRR08793.1"/>
    </source>
</evidence>
<evidence type="ECO:0000256" key="3">
    <source>
        <dbReference type="ARBA" id="ARBA00023027"/>
    </source>
</evidence>
<reference evidence="7 8" key="1">
    <citation type="submission" date="2014-03" db="EMBL/GenBank/DDBJ databases">
        <title>Bradyrhizobium valentinum sp. nov., isolated from effective nodules of Lupinus mariae-josephae, a lupine endemic of basic-lime soils in Eastern Spain.</title>
        <authorList>
            <person name="Duran D."/>
            <person name="Rey L."/>
            <person name="Navarro A."/>
            <person name="Busquets A."/>
            <person name="Imperial J."/>
            <person name="Ruiz-Argueso T."/>
        </authorList>
    </citation>
    <scope>NUCLEOTIDE SEQUENCE [LARGE SCALE GENOMIC DNA]</scope>
    <source>
        <strain evidence="7 8">LmjM3</strain>
    </source>
</reference>
<accession>A0A0R3LM46</accession>
<feature type="domain" description="NAD-dependent epimerase/dehydratase" evidence="6">
    <location>
        <begin position="28"/>
        <end position="278"/>
    </location>
</feature>
<protein>
    <submittedName>
        <fullName evidence="7">Epimerase</fullName>
    </submittedName>
</protein>
<dbReference type="InterPro" id="IPR036291">
    <property type="entry name" value="NAD(P)-bd_dom_sf"/>
</dbReference>